<dbReference type="GO" id="GO:0008531">
    <property type="term" value="F:riboflavin kinase activity"/>
    <property type="evidence" value="ECO:0007669"/>
    <property type="project" value="UniProtKB-EC"/>
</dbReference>
<dbReference type="Gene3D" id="3.40.50.620">
    <property type="entry name" value="HUPs"/>
    <property type="match status" value="1"/>
</dbReference>
<reference evidence="21" key="1">
    <citation type="journal article" date="2014" name="Int. J. Syst. Evol. Microbiol.">
        <title>Complete genome sequence of Corynebacterium casei LMG S-19264T (=DSM 44701T), isolated from a smear-ripened cheese.</title>
        <authorList>
            <consortium name="US DOE Joint Genome Institute (JGI-PGF)"/>
            <person name="Walter F."/>
            <person name="Albersmeier A."/>
            <person name="Kalinowski J."/>
            <person name="Ruckert C."/>
        </authorList>
    </citation>
    <scope>NUCLEOTIDE SEQUENCE</scope>
    <source>
        <strain evidence="21">CGMCC 1.12987</strain>
    </source>
</reference>
<dbReference type="PANTHER" id="PTHR22749:SF6">
    <property type="entry name" value="RIBOFLAVIN KINASE"/>
    <property type="match status" value="1"/>
</dbReference>
<sequence>MTSLTPLEDKMARFADLGVDTAYVFRFDQTFAKVTPEQFVREVLQALQVKRAVVGFDFTFGHRGAGDPAMLESLGAPLMQVDVAEPFHLDNKKVSSTSIRERLLEGNVEEAARLLGRPYQISGVVSHGDGRGRTIGYPTANISLSGRYALPRLGVYAVILRVGDRSCPGVMNIGVKPTFGSNEAQPTPEVHLFDFNGDLYGQLVHVDIQSFIRAEQRFNSVEQLIDQINKDALIARQLLQNMNNISSF</sequence>
<evidence type="ECO:0000256" key="2">
    <source>
        <dbReference type="ARBA" id="ARBA00004726"/>
    </source>
</evidence>
<comment type="similarity">
    <text evidence="4">Belongs to the RibF family.</text>
</comment>
<keyword evidence="11" id="KW-0548">Nucleotidyltransferase</keyword>
<evidence type="ECO:0000256" key="11">
    <source>
        <dbReference type="ARBA" id="ARBA00022695"/>
    </source>
</evidence>
<comment type="catalytic activity">
    <reaction evidence="18">
        <text>riboflavin + ATP = FMN + ADP + H(+)</text>
        <dbReference type="Rhea" id="RHEA:14357"/>
        <dbReference type="ChEBI" id="CHEBI:15378"/>
        <dbReference type="ChEBI" id="CHEBI:30616"/>
        <dbReference type="ChEBI" id="CHEBI:57986"/>
        <dbReference type="ChEBI" id="CHEBI:58210"/>
        <dbReference type="ChEBI" id="CHEBI:456216"/>
        <dbReference type="EC" id="2.7.1.26"/>
    </reaction>
</comment>
<dbReference type="InterPro" id="IPR023465">
    <property type="entry name" value="Riboflavin_kinase_dom_sf"/>
</dbReference>
<keyword evidence="22" id="KW-1185">Reference proteome</keyword>
<evidence type="ECO:0000256" key="5">
    <source>
        <dbReference type="ARBA" id="ARBA00012105"/>
    </source>
</evidence>
<dbReference type="InterPro" id="IPR023468">
    <property type="entry name" value="Riboflavin_kinase"/>
</dbReference>
<keyword evidence="16" id="KW-0511">Multifunctional enzyme</keyword>
<dbReference type="GO" id="GO:0003919">
    <property type="term" value="F:FMN adenylyltransferase activity"/>
    <property type="evidence" value="ECO:0007669"/>
    <property type="project" value="UniProtKB-EC"/>
</dbReference>
<dbReference type="AlphaFoldDB" id="A0A917D642"/>
<dbReference type="Pfam" id="PF06574">
    <property type="entry name" value="FAD_syn"/>
    <property type="match status" value="1"/>
</dbReference>
<keyword evidence="12" id="KW-0547">Nucleotide-binding</keyword>
<evidence type="ECO:0000256" key="13">
    <source>
        <dbReference type="ARBA" id="ARBA00022777"/>
    </source>
</evidence>
<dbReference type="EC" id="2.7.7.2" evidence="6"/>
<proteinExistence type="inferred from homology"/>
<reference evidence="21" key="2">
    <citation type="submission" date="2020-09" db="EMBL/GenBank/DDBJ databases">
        <authorList>
            <person name="Sun Q."/>
            <person name="Zhou Y."/>
        </authorList>
    </citation>
    <scope>NUCLEOTIDE SEQUENCE</scope>
    <source>
        <strain evidence="21">CGMCC 1.12987</strain>
    </source>
</reference>
<dbReference type="PANTHER" id="PTHR22749">
    <property type="entry name" value="RIBOFLAVIN KINASE/FMN ADENYLYLTRANSFERASE"/>
    <property type="match status" value="1"/>
</dbReference>
<evidence type="ECO:0000256" key="15">
    <source>
        <dbReference type="ARBA" id="ARBA00022840"/>
    </source>
</evidence>
<comment type="catalytic activity">
    <reaction evidence="19">
        <text>FMN + ATP + H(+) = FAD + diphosphate</text>
        <dbReference type="Rhea" id="RHEA:17237"/>
        <dbReference type="ChEBI" id="CHEBI:15378"/>
        <dbReference type="ChEBI" id="CHEBI:30616"/>
        <dbReference type="ChEBI" id="CHEBI:33019"/>
        <dbReference type="ChEBI" id="CHEBI:57692"/>
        <dbReference type="ChEBI" id="CHEBI:58210"/>
        <dbReference type="EC" id="2.7.7.2"/>
    </reaction>
</comment>
<evidence type="ECO:0000256" key="17">
    <source>
        <dbReference type="ARBA" id="ARBA00032176"/>
    </source>
</evidence>
<feature type="domain" description="Riboflavin kinase" evidence="20">
    <location>
        <begin position="114"/>
        <end position="240"/>
    </location>
</feature>
<evidence type="ECO:0000256" key="1">
    <source>
        <dbReference type="ARBA" id="ARBA00002121"/>
    </source>
</evidence>
<name>A0A917D642_9BACL</name>
<keyword evidence="15" id="KW-0067">ATP-binding</keyword>
<dbReference type="SMART" id="SM00904">
    <property type="entry name" value="Flavokinase"/>
    <property type="match status" value="1"/>
</dbReference>
<evidence type="ECO:0000256" key="12">
    <source>
        <dbReference type="ARBA" id="ARBA00022741"/>
    </source>
</evidence>
<evidence type="ECO:0000256" key="3">
    <source>
        <dbReference type="ARBA" id="ARBA00005201"/>
    </source>
</evidence>
<keyword evidence="13" id="KW-0418">Kinase</keyword>
<dbReference type="GO" id="GO:0005524">
    <property type="term" value="F:ATP binding"/>
    <property type="evidence" value="ECO:0007669"/>
    <property type="project" value="UniProtKB-KW"/>
</dbReference>
<dbReference type="InterPro" id="IPR002606">
    <property type="entry name" value="Riboflavin_kinase_bac"/>
</dbReference>
<dbReference type="SUPFAM" id="SSF52374">
    <property type="entry name" value="Nucleotidylyl transferase"/>
    <property type="match status" value="1"/>
</dbReference>
<comment type="caution">
    <text evidence="21">The sequence shown here is derived from an EMBL/GenBank/DDBJ whole genome shotgun (WGS) entry which is preliminary data.</text>
</comment>
<accession>A0A917D642</accession>
<evidence type="ECO:0000256" key="7">
    <source>
        <dbReference type="ARBA" id="ARBA00018483"/>
    </source>
</evidence>
<evidence type="ECO:0000256" key="18">
    <source>
        <dbReference type="ARBA" id="ARBA00047880"/>
    </source>
</evidence>
<evidence type="ECO:0000256" key="16">
    <source>
        <dbReference type="ARBA" id="ARBA00023268"/>
    </source>
</evidence>
<evidence type="ECO:0000256" key="4">
    <source>
        <dbReference type="ARBA" id="ARBA00010214"/>
    </source>
</evidence>
<comment type="pathway">
    <text evidence="3">Cofactor biosynthesis; FMN biosynthesis; FMN from riboflavin (ATP route): step 1/1.</text>
</comment>
<evidence type="ECO:0000313" key="21">
    <source>
        <dbReference type="EMBL" id="GGG12002.1"/>
    </source>
</evidence>
<gene>
    <name evidence="21" type="primary">ribC</name>
    <name evidence="21" type="ORF">GCM10010916_31100</name>
</gene>
<keyword evidence="14" id="KW-0274">FAD</keyword>
<evidence type="ECO:0000256" key="19">
    <source>
        <dbReference type="ARBA" id="ARBA00049494"/>
    </source>
</evidence>
<evidence type="ECO:0000313" key="22">
    <source>
        <dbReference type="Proteomes" id="UP000644756"/>
    </source>
</evidence>
<comment type="pathway">
    <text evidence="2">Cofactor biosynthesis; FAD biosynthesis; FAD from FMN: step 1/1.</text>
</comment>
<keyword evidence="9" id="KW-0288">FMN</keyword>
<dbReference type="Gene3D" id="2.40.30.30">
    <property type="entry name" value="Riboflavin kinase-like"/>
    <property type="match status" value="1"/>
</dbReference>
<dbReference type="SUPFAM" id="SSF82114">
    <property type="entry name" value="Riboflavin kinase-like"/>
    <property type="match status" value="1"/>
</dbReference>
<dbReference type="GO" id="GO:0009398">
    <property type="term" value="P:FMN biosynthetic process"/>
    <property type="evidence" value="ECO:0007669"/>
    <property type="project" value="TreeGrafter"/>
</dbReference>
<evidence type="ECO:0000256" key="14">
    <source>
        <dbReference type="ARBA" id="ARBA00022827"/>
    </source>
</evidence>
<dbReference type="InterPro" id="IPR015864">
    <property type="entry name" value="FAD_synthase"/>
</dbReference>
<dbReference type="Pfam" id="PF01687">
    <property type="entry name" value="Flavokinase"/>
    <property type="match status" value="1"/>
</dbReference>
<dbReference type="NCBIfam" id="TIGR00083">
    <property type="entry name" value="ribF"/>
    <property type="match status" value="1"/>
</dbReference>
<dbReference type="EMBL" id="BMGR01000010">
    <property type="protein sequence ID" value="GGG12002.1"/>
    <property type="molecule type" value="Genomic_DNA"/>
</dbReference>
<dbReference type="FunFam" id="2.40.30.30:FF:000003">
    <property type="entry name" value="Riboflavin biosynthesis protein"/>
    <property type="match status" value="1"/>
</dbReference>
<organism evidence="21 22">
    <name type="scientific">Paenibacillus abyssi</name>
    <dbReference type="NCBI Taxonomy" id="1340531"/>
    <lineage>
        <taxon>Bacteria</taxon>
        <taxon>Bacillati</taxon>
        <taxon>Bacillota</taxon>
        <taxon>Bacilli</taxon>
        <taxon>Bacillales</taxon>
        <taxon>Paenibacillaceae</taxon>
        <taxon>Paenibacillus</taxon>
    </lineage>
</organism>
<dbReference type="EC" id="2.7.1.26" evidence="5"/>
<evidence type="ECO:0000256" key="9">
    <source>
        <dbReference type="ARBA" id="ARBA00022643"/>
    </source>
</evidence>
<dbReference type="InterPro" id="IPR014729">
    <property type="entry name" value="Rossmann-like_a/b/a_fold"/>
</dbReference>
<dbReference type="GO" id="GO:0009231">
    <property type="term" value="P:riboflavin biosynthetic process"/>
    <property type="evidence" value="ECO:0007669"/>
    <property type="project" value="InterPro"/>
</dbReference>
<evidence type="ECO:0000259" key="20">
    <source>
        <dbReference type="SMART" id="SM00904"/>
    </source>
</evidence>
<evidence type="ECO:0000256" key="8">
    <source>
        <dbReference type="ARBA" id="ARBA00022630"/>
    </source>
</evidence>
<evidence type="ECO:0000256" key="6">
    <source>
        <dbReference type="ARBA" id="ARBA00012393"/>
    </source>
</evidence>
<dbReference type="InterPro" id="IPR015865">
    <property type="entry name" value="Riboflavin_kinase_bac/euk"/>
</dbReference>
<dbReference type="Proteomes" id="UP000644756">
    <property type="component" value="Unassembled WGS sequence"/>
</dbReference>
<evidence type="ECO:0000256" key="10">
    <source>
        <dbReference type="ARBA" id="ARBA00022679"/>
    </source>
</evidence>
<keyword evidence="10" id="KW-0808">Transferase</keyword>
<dbReference type="CDD" id="cd02064">
    <property type="entry name" value="FAD_synthetase_N"/>
    <property type="match status" value="1"/>
</dbReference>
<protein>
    <recommendedName>
        <fullName evidence="7">Bifunctional riboflavin kinase/FMN adenylyltransferase</fullName>
        <ecNumber evidence="5">2.7.1.26</ecNumber>
        <ecNumber evidence="6">2.7.7.2</ecNumber>
    </recommendedName>
    <alternativeName>
        <fullName evidence="17">Riboflavin biosynthesis protein RibF</fullName>
    </alternativeName>
</protein>
<keyword evidence="8" id="KW-0285">Flavoprotein</keyword>
<comment type="function">
    <text evidence="1">Catalyzes the phosphorylation of riboflavin to FMN followed by the adenylation of FMN to FAD.</text>
</comment>